<dbReference type="Proteomes" id="UP000694680">
    <property type="component" value="Chromosome 7"/>
</dbReference>
<reference evidence="2" key="1">
    <citation type="submission" date="2020-06" db="EMBL/GenBank/DDBJ databases">
        <authorList>
            <consortium name="Wellcome Sanger Institute Data Sharing"/>
        </authorList>
    </citation>
    <scope>NUCLEOTIDE SEQUENCE [LARGE SCALE GENOMIC DNA]</scope>
</reference>
<evidence type="ECO:0000256" key="1">
    <source>
        <dbReference type="SAM" id="MobiDB-lite"/>
    </source>
</evidence>
<reference evidence="2" key="2">
    <citation type="submission" date="2025-08" db="UniProtKB">
        <authorList>
            <consortium name="Ensembl"/>
        </authorList>
    </citation>
    <scope>IDENTIFICATION</scope>
</reference>
<name>A0A8C5D569_GOUWI</name>
<feature type="compositionally biased region" description="Basic and acidic residues" evidence="1">
    <location>
        <begin position="75"/>
        <end position="90"/>
    </location>
</feature>
<protein>
    <submittedName>
        <fullName evidence="2">Uncharacterized protein</fullName>
    </submittedName>
</protein>
<proteinExistence type="predicted"/>
<accession>A0A8C5D569</accession>
<dbReference type="Ensembl" id="ENSGWIT00000002339.1">
    <property type="protein sequence ID" value="ENSGWIP00000002175.1"/>
    <property type="gene ID" value="ENSGWIG00000001192.1"/>
</dbReference>
<sequence>MNNLSDFTKGQIFGTHISGLSVEETAELLDLSVQTVTEVMNVYSSRQCVKITTKSNRKQKKRRKVSITDDDDDESKEKHVFDGNNKTEEK</sequence>
<organism evidence="2 3">
    <name type="scientific">Gouania willdenowi</name>
    <name type="common">Blunt-snouted clingfish</name>
    <name type="synonym">Lepadogaster willdenowi</name>
    <dbReference type="NCBI Taxonomy" id="441366"/>
    <lineage>
        <taxon>Eukaryota</taxon>
        <taxon>Metazoa</taxon>
        <taxon>Chordata</taxon>
        <taxon>Craniata</taxon>
        <taxon>Vertebrata</taxon>
        <taxon>Euteleostomi</taxon>
        <taxon>Actinopterygii</taxon>
        <taxon>Neopterygii</taxon>
        <taxon>Teleostei</taxon>
        <taxon>Neoteleostei</taxon>
        <taxon>Acanthomorphata</taxon>
        <taxon>Ovalentaria</taxon>
        <taxon>Blenniimorphae</taxon>
        <taxon>Blenniiformes</taxon>
        <taxon>Gobiesocoidei</taxon>
        <taxon>Gobiesocidae</taxon>
        <taxon>Gobiesocinae</taxon>
        <taxon>Gouania</taxon>
    </lineage>
</organism>
<feature type="region of interest" description="Disordered" evidence="1">
    <location>
        <begin position="59"/>
        <end position="90"/>
    </location>
</feature>
<evidence type="ECO:0000313" key="3">
    <source>
        <dbReference type="Proteomes" id="UP000694680"/>
    </source>
</evidence>
<reference evidence="2" key="3">
    <citation type="submission" date="2025-09" db="UniProtKB">
        <authorList>
            <consortium name="Ensembl"/>
        </authorList>
    </citation>
    <scope>IDENTIFICATION</scope>
</reference>
<evidence type="ECO:0000313" key="2">
    <source>
        <dbReference type="Ensembl" id="ENSGWIP00000002175.1"/>
    </source>
</evidence>
<keyword evidence="3" id="KW-1185">Reference proteome</keyword>
<dbReference type="AlphaFoldDB" id="A0A8C5D569"/>